<feature type="transmembrane region" description="Helical" evidence="6">
    <location>
        <begin position="111"/>
        <end position="131"/>
    </location>
</feature>
<feature type="transmembrane region" description="Helical" evidence="6">
    <location>
        <begin position="207"/>
        <end position="229"/>
    </location>
</feature>
<dbReference type="GO" id="GO:0016020">
    <property type="term" value="C:membrane"/>
    <property type="evidence" value="ECO:0007669"/>
    <property type="project" value="UniProtKB-SubCell"/>
</dbReference>
<keyword evidence="2" id="KW-0813">Transport</keyword>
<proteinExistence type="predicted"/>
<organism evidence="7 8">
    <name type="scientific">Arachidicoccus soli</name>
    <dbReference type="NCBI Taxonomy" id="2341117"/>
    <lineage>
        <taxon>Bacteria</taxon>
        <taxon>Pseudomonadati</taxon>
        <taxon>Bacteroidota</taxon>
        <taxon>Chitinophagia</taxon>
        <taxon>Chitinophagales</taxon>
        <taxon>Chitinophagaceae</taxon>
        <taxon>Arachidicoccus</taxon>
    </lineage>
</organism>
<dbReference type="GO" id="GO:0022857">
    <property type="term" value="F:transmembrane transporter activity"/>
    <property type="evidence" value="ECO:0007669"/>
    <property type="project" value="InterPro"/>
</dbReference>
<evidence type="ECO:0000256" key="6">
    <source>
        <dbReference type="SAM" id="Phobius"/>
    </source>
</evidence>
<protein>
    <submittedName>
        <fullName evidence="7">MFS transporter</fullName>
    </submittedName>
</protein>
<dbReference type="InterPro" id="IPR011701">
    <property type="entry name" value="MFS"/>
</dbReference>
<dbReference type="Proteomes" id="UP000266118">
    <property type="component" value="Chromosome"/>
</dbReference>
<evidence type="ECO:0000256" key="5">
    <source>
        <dbReference type="ARBA" id="ARBA00023136"/>
    </source>
</evidence>
<evidence type="ECO:0000313" key="8">
    <source>
        <dbReference type="Proteomes" id="UP000266118"/>
    </source>
</evidence>
<feature type="transmembrane region" description="Helical" evidence="6">
    <location>
        <begin position="143"/>
        <end position="163"/>
    </location>
</feature>
<name>A0A386HNF0_9BACT</name>
<dbReference type="RefSeq" id="WP_119985729.1">
    <property type="nucleotide sequence ID" value="NZ_CP032489.1"/>
</dbReference>
<keyword evidence="3 6" id="KW-0812">Transmembrane</keyword>
<comment type="subcellular location">
    <subcellularLocation>
        <location evidence="1">Membrane</location>
        <topology evidence="1">Multi-pass membrane protein</topology>
    </subcellularLocation>
</comment>
<dbReference type="OrthoDB" id="622032at2"/>
<gene>
    <name evidence="7" type="ORF">D6B99_05085</name>
</gene>
<dbReference type="EMBL" id="CP032489">
    <property type="protein sequence ID" value="AYD47040.1"/>
    <property type="molecule type" value="Genomic_DNA"/>
</dbReference>
<feature type="transmembrane region" description="Helical" evidence="6">
    <location>
        <begin position="84"/>
        <end position="105"/>
    </location>
</feature>
<evidence type="ECO:0000256" key="4">
    <source>
        <dbReference type="ARBA" id="ARBA00022989"/>
    </source>
</evidence>
<keyword evidence="4 6" id="KW-1133">Transmembrane helix</keyword>
<dbReference type="InterPro" id="IPR036259">
    <property type="entry name" value="MFS_trans_sf"/>
</dbReference>
<feature type="transmembrane region" description="Helical" evidence="6">
    <location>
        <begin position="18"/>
        <end position="37"/>
    </location>
</feature>
<evidence type="ECO:0000313" key="7">
    <source>
        <dbReference type="EMBL" id="AYD47040.1"/>
    </source>
</evidence>
<keyword evidence="8" id="KW-1185">Reference proteome</keyword>
<dbReference type="PANTHER" id="PTHR42718">
    <property type="entry name" value="MAJOR FACILITATOR SUPERFAMILY MULTIDRUG TRANSPORTER MFSC"/>
    <property type="match status" value="1"/>
</dbReference>
<keyword evidence="5 6" id="KW-0472">Membrane</keyword>
<dbReference type="PANTHER" id="PTHR42718:SF9">
    <property type="entry name" value="MAJOR FACILITATOR SUPERFAMILY MULTIDRUG TRANSPORTER MFSC"/>
    <property type="match status" value="1"/>
</dbReference>
<dbReference type="AlphaFoldDB" id="A0A386HNF0"/>
<accession>A0A386HNF0</accession>
<evidence type="ECO:0000256" key="1">
    <source>
        <dbReference type="ARBA" id="ARBA00004141"/>
    </source>
</evidence>
<reference evidence="7 8" key="1">
    <citation type="submission" date="2018-09" db="EMBL/GenBank/DDBJ databases">
        <title>Arachidicoccus sp. nov., a bacterium isolated from soil.</title>
        <authorList>
            <person name="Weon H.-Y."/>
            <person name="Kwon S.-W."/>
            <person name="Lee S.A."/>
        </authorList>
    </citation>
    <scope>NUCLEOTIDE SEQUENCE [LARGE SCALE GENOMIC DNA]</scope>
    <source>
        <strain evidence="7 8">KIS59-12</strain>
    </source>
</reference>
<dbReference type="Gene3D" id="1.20.1250.20">
    <property type="entry name" value="MFS general substrate transporter like domains"/>
    <property type="match status" value="1"/>
</dbReference>
<evidence type="ECO:0000256" key="3">
    <source>
        <dbReference type="ARBA" id="ARBA00022692"/>
    </source>
</evidence>
<sequence length="259" mass="29724">MIITKYHSSPYRANMPRWVAIIGTTLLLALQYFISGLNEDIAPRLTSYFGLDSSKVSFFLLISTVGLVAILPITYRFRDYFRRVSLLLGVIGLQFFISVLCIFTSNEVLLLITSFLMGGLKIICIIDFLSLSIDLFPFLKNRGLFYGVFYGFVRTMREVSSYFTLTLIDQYDWRVIFIVSAIAAIFSIFICLVLFHRSRMQRKVPLYQVEWISMLLMIVAGVSLCYILTMGKEKEWFASQEIVYASILLIPKSSMGPNF</sequence>
<feature type="transmembrane region" description="Helical" evidence="6">
    <location>
        <begin position="175"/>
        <end position="195"/>
    </location>
</feature>
<evidence type="ECO:0000256" key="2">
    <source>
        <dbReference type="ARBA" id="ARBA00022448"/>
    </source>
</evidence>
<dbReference type="Pfam" id="PF07690">
    <property type="entry name" value="MFS_1"/>
    <property type="match status" value="1"/>
</dbReference>
<dbReference type="SUPFAM" id="SSF103473">
    <property type="entry name" value="MFS general substrate transporter"/>
    <property type="match status" value="1"/>
</dbReference>
<feature type="transmembrane region" description="Helical" evidence="6">
    <location>
        <begin position="57"/>
        <end position="77"/>
    </location>
</feature>
<dbReference type="KEGG" id="ark:D6B99_05085"/>